<dbReference type="AlphaFoldDB" id="A0A2U9SF98"/>
<evidence type="ECO:0000256" key="5">
    <source>
        <dbReference type="ARBA" id="ARBA00023204"/>
    </source>
</evidence>
<keyword evidence="1 6" id="KW-0540">Nuclease</keyword>
<reference evidence="8 9" key="1">
    <citation type="submission" date="2018-06" db="EMBL/GenBank/DDBJ databases">
        <title>Complete genome sequencing of Azospirillum sp. M2T2B2.</title>
        <authorList>
            <person name="Heo J."/>
            <person name="Kim S.-J."/>
            <person name="Kwon S.-W."/>
            <person name="Anandham R."/>
        </authorList>
    </citation>
    <scope>NUCLEOTIDE SEQUENCE [LARGE SCALE GENOMIC DNA]</scope>
    <source>
        <strain evidence="8 9">M2T2B2</strain>
        <plasmid evidence="8 9">unnamed6</plasmid>
    </source>
</reference>
<keyword evidence="4 6" id="KW-0378">Hydrolase</keyword>
<dbReference type="GO" id="GO:0004519">
    <property type="term" value="F:endonuclease activity"/>
    <property type="evidence" value="ECO:0007669"/>
    <property type="project" value="UniProtKB-KW"/>
</dbReference>
<keyword evidence="2 6" id="KW-0255">Endonuclease</keyword>
<keyword evidence="8" id="KW-0614">Plasmid</keyword>
<dbReference type="EC" id="3.1.-.-" evidence="6"/>
<protein>
    <recommendedName>
        <fullName evidence="6">Very short patch repair endonuclease</fullName>
        <ecNumber evidence="6">3.1.-.-</ecNumber>
    </recommendedName>
</protein>
<dbReference type="Gene3D" id="3.40.960.10">
    <property type="entry name" value="VSR Endonuclease"/>
    <property type="match status" value="1"/>
</dbReference>
<evidence type="ECO:0000256" key="7">
    <source>
        <dbReference type="SAM" id="MobiDB-lite"/>
    </source>
</evidence>
<geneLocation type="plasmid" evidence="8 9">
    <name>unnamed6</name>
</geneLocation>
<dbReference type="OrthoDB" id="9801520at2"/>
<comment type="similarity">
    <text evidence="6">Belongs to the vsr family.</text>
</comment>
<dbReference type="InterPro" id="IPR004603">
    <property type="entry name" value="DNA_mismatch_endonuc_vsr"/>
</dbReference>
<dbReference type="PIRSF" id="PIRSF018267">
    <property type="entry name" value="VSR_endonuc"/>
    <property type="match status" value="1"/>
</dbReference>
<dbReference type="GO" id="GO:0016787">
    <property type="term" value="F:hydrolase activity"/>
    <property type="evidence" value="ECO:0007669"/>
    <property type="project" value="UniProtKB-KW"/>
</dbReference>
<dbReference type="KEGG" id="azm:DM194_27630"/>
<dbReference type="InterPro" id="IPR011335">
    <property type="entry name" value="Restrct_endonuc-II-like"/>
</dbReference>
<dbReference type="CDD" id="cd00221">
    <property type="entry name" value="Vsr"/>
    <property type="match status" value="1"/>
</dbReference>
<dbReference type="NCBIfam" id="TIGR00632">
    <property type="entry name" value="vsr"/>
    <property type="match status" value="1"/>
</dbReference>
<organism evidence="8 9">
    <name type="scientific">Azospirillum ramasamyi</name>
    <dbReference type="NCBI Taxonomy" id="682998"/>
    <lineage>
        <taxon>Bacteria</taxon>
        <taxon>Pseudomonadati</taxon>
        <taxon>Pseudomonadota</taxon>
        <taxon>Alphaproteobacteria</taxon>
        <taxon>Rhodospirillales</taxon>
        <taxon>Azospirillaceae</taxon>
        <taxon>Azospirillum</taxon>
    </lineage>
</organism>
<feature type="region of interest" description="Disordered" evidence="7">
    <location>
        <begin position="138"/>
        <end position="158"/>
    </location>
</feature>
<evidence type="ECO:0000313" key="9">
    <source>
        <dbReference type="Proteomes" id="UP000249605"/>
    </source>
</evidence>
<evidence type="ECO:0000256" key="6">
    <source>
        <dbReference type="PIRNR" id="PIRNR018267"/>
    </source>
</evidence>
<dbReference type="Pfam" id="PF03852">
    <property type="entry name" value="Vsr"/>
    <property type="match status" value="1"/>
</dbReference>
<gene>
    <name evidence="8" type="ORF">DM194_27630</name>
</gene>
<evidence type="ECO:0000256" key="1">
    <source>
        <dbReference type="ARBA" id="ARBA00022722"/>
    </source>
</evidence>
<dbReference type="Proteomes" id="UP000249605">
    <property type="component" value="Plasmid unnamed6"/>
</dbReference>
<keyword evidence="9" id="KW-1185">Reference proteome</keyword>
<keyword evidence="5 6" id="KW-0234">DNA repair</keyword>
<dbReference type="RefSeq" id="WP_111070853.1">
    <property type="nucleotide sequence ID" value="NZ_CP029836.1"/>
</dbReference>
<evidence type="ECO:0000256" key="2">
    <source>
        <dbReference type="ARBA" id="ARBA00022759"/>
    </source>
</evidence>
<comment type="function">
    <text evidence="6">May nick specific sequences that contain T:G mispairs resulting from m5C-deamination.</text>
</comment>
<dbReference type="SUPFAM" id="SSF52980">
    <property type="entry name" value="Restriction endonuclease-like"/>
    <property type="match status" value="1"/>
</dbReference>
<dbReference type="GO" id="GO:0006298">
    <property type="term" value="P:mismatch repair"/>
    <property type="evidence" value="ECO:0007669"/>
    <property type="project" value="UniProtKB-UniRule"/>
</dbReference>
<dbReference type="EMBL" id="CP029836">
    <property type="protein sequence ID" value="AWU98064.1"/>
    <property type="molecule type" value="Genomic_DNA"/>
</dbReference>
<dbReference type="REBASE" id="253337">
    <property type="entry name" value="V.AspM2T2B2ORF27615P"/>
</dbReference>
<keyword evidence="3 6" id="KW-0227">DNA damage</keyword>
<evidence type="ECO:0000313" key="8">
    <source>
        <dbReference type="EMBL" id="AWU98064.1"/>
    </source>
</evidence>
<proteinExistence type="inferred from homology"/>
<evidence type="ECO:0000256" key="3">
    <source>
        <dbReference type="ARBA" id="ARBA00022763"/>
    </source>
</evidence>
<accession>A0A2U9SF98</accession>
<name>A0A2U9SF98_9PROT</name>
<sequence>MADRLTPEQRRLNMSRIRCRDTKPEFAVRRALHSMGFRYRLHVGDLPGRPDLVLPKWRCVVQVHGCFWHGHGCALFRWPATRQEFWREKIAGNVRRDRRNEAELMERGWRLVTVWECALKGRLRLHEDEFRAALAESVRSAQSQCEISSRPEPPPYEA</sequence>
<evidence type="ECO:0000256" key="4">
    <source>
        <dbReference type="ARBA" id="ARBA00022801"/>
    </source>
</evidence>